<keyword evidence="2" id="KW-0812">Transmembrane</keyword>
<evidence type="ECO:0008006" key="5">
    <source>
        <dbReference type="Google" id="ProtNLM"/>
    </source>
</evidence>
<feature type="region of interest" description="Disordered" evidence="1">
    <location>
        <begin position="61"/>
        <end position="226"/>
    </location>
</feature>
<evidence type="ECO:0000256" key="2">
    <source>
        <dbReference type="SAM" id="Phobius"/>
    </source>
</evidence>
<sequence length="226" mass="22550">MTRAQLRDDDRRWRRGDLIAVGVAVALGAVVAWIVWAIQDMQHDLRTATEARDALAGQVERLGGEPVAGPPGSRGEPGESVTGPRGPKGEPGADGRDAPSASPGPRGPRGEAGADGADSNVPGPSGSPGAPGADSTVPGPPGPSGPPGPAGADGKDGTDGQDGARGATGPAGPPGPTCPDGYTLQAPAWDPDALVCRRTETPPPSDDPDAPAALSMGLDPHRRQYL</sequence>
<dbReference type="RefSeq" id="WP_344287204.1">
    <property type="nucleotide sequence ID" value="NZ_BAAAPF010000003.1"/>
</dbReference>
<evidence type="ECO:0000256" key="1">
    <source>
        <dbReference type="SAM" id="MobiDB-lite"/>
    </source>
</evidence>
<evidence type="ECO:0000313" key="4">
    <source>
        <dbReference type="Proteomes" id="UP001500443"/>
    </source>
</evidence>
<feature type="compositionally biased region" description="Pro residues" evidence="1">
    <location>
        <begin position="138"/>
        <end position="149"/>
    </location>
</feature>
<accession>A0ABN2XDP1</accession>
<dbReference type="PANTHER" id="PTHR24637">
    <property type="entry name" value="COLLAGEN"/>
    <property type="match status" value="1"/>
</dbReference>
<gene>
    <name evidence="3" type="ORF">GCM10009802_04020</name>
</gene>
<keyword evidence="4" id="KW-1185">Reference proteome</keyword>
<feature type="compositionally biased region" description="Basic and acidic residues" evidence="1">
    <location>
        <begin position="87"/>
        <end position="97"/>
    </location>
</feature>
<name>A0ABN2XDP1_9ACTN</name>
<organism evidence="3 4">
    <name type="scientific">Streptomyces synnematoformans</name>
    <dbReference type="NCBI Taxonomy" id="415721"/>
    <lineage>
        <taxon>Bacteria</taxon>
        <taxon>Bacillati</taxon>
        <taxon>Actinomycetota</taxon>
        <taxon>Actinomycetes</taxon>
        <taxon>Kitasatosporales</taxon>
        <taxon>Streptomycetaceae</taxon>
        <taxon>Streptomyces</taxon>
    </lineage>
</organism>
<dbReference type="PANTHER" id="PTHR24637:SF421">
    <property type="entry name" value="CUTICLE COLLAGEN DPY-2"/>
    <property type="match status" value="1"/>
</dbReference>
<feature type="compositionally biased region" description="Low complexity" evidence="1">
    <location>
        <begin position="70"/>
        <end position="80"/>
    </location>
</feature>
<feature type="transmembrane region" description="Helical" evidence="2">
    <location>
        <begin position="18"/>
        <end position="38"/>
    </location>
</feature>
<feature type="compositionally biased region" description="Low complexity" evidence="1">
    <location>
        <begin position="114"/>
        <end position="133"/>
    </location>
</feature>
<evidence type="ECO:0000313" key="3">
    <source>
        <dbReference type="EMBL" id="GAA2108287.1"/>
    </source>
</evidence>
<proteinExistence type="predicted"/>
<keyword evidence="2" id="KW-0472">Membrane</keyword>
<keyword evidence="2" id="KW-1133">Transmembrane helix</keyword>
<dbReference type="EMBL" id="BAAAPF010000003">
    <property type="protein sequence ID" value="GAA2108287.1"/>
    <property type="molecule type" value="Genomic_DNA"/>
</dbReference>
<comment type="caution">
    <text evidence="3">The sequence shown here is derived from an EMBL/GenBank/DDBJ whole genome shotgun (WGS) entry which is preliminary data.</text>
</comment>
<reference evidence="3 4" key="1">
    <citation type="journal article" date="2019" name="Int. J. Syst. Evol. Microbiol.">
        <title>The Global Catalogue of Microorganisms (GCM) 10K type strain sequencing project: providing services to taxonomists for standard genome sequencing and annotation.</title>
        <authorList>
            <consortium name="The Broad Institute Genomics Platform"/>
            <consortium name="The Broad Institute Genome Sequencing Center for Infectious Disease"/>
            <person name="Wu L."/>
            <person name="Ma J."/>
        </authorList>
    </citation>
    <scope>NUCLEOTIDE SEQUENCE [LARGE SCALE GENOMIC DNA]</scope>
    <source>
        <strain evidence="3 4">JCM 15481</strain>
    </source>
</reference>
<protein>
    <recommendedName>
        <fullName evidence="5">Collagen-like protein</fullName>
    </recommendedName>
</protein>
<dbReference type="Proteomes" id="UP001500443">
    <property type="component" value="Unassembled WGS sequence"/>
</dbReference>